<gene>
    <name evidence="1" type="ORF">Mgra_00008912</name>
</gene>
<protein>
    <submittedName>
        <fullName evidence="1">PlsC domain-containing protein</fullName>
    </submittedName>
</protein>
<sequence>MLYLNNILIKNVDISIYHKNLREICQNITFKIVSDQNNNNVLNLWPFMALAILQIRHRNHKCQKISLKELLPIVQMLVTIYNKCLKGKEICRKGLTLYEDILYFLHFYERYINFDANSNTLELKDMNSVDLNECLKFPTIILLSNYSSIAIYSLAQFCIFAISENNTNINLSTYEKYRFLFQLLNKEFFFDSSEMSKQFEHVKKTYELLNKTECHLLAHIIMPYLIGYYNIFEILLENNGEKFRTQPEFLKTIFRKLILRIKVETNKLPLQIASIDLVKNVFNFLKSKELIQENNHFIINFVEITRIWRLLGELLNIDFQEFISETLNSKFVTP</sequence>
<organism evidence="1 2">
    <name type="scientific">Meloidogyne graminicola</name>
    <dbReference type="NCBI Taxonomy" id="189291"/>
    <lineage>
        <taxon>Eukaryota</taxon>
        <taxon>Metazoa</taxon>
        <taxon>Ecdysozoa</taxon>
        <taxon>Nematoda</taxon>
        <taxon>Chromadorea</taxon>
        <taxon>Rhabditida</taxon>
        <taxon>Tylenchina</taxon>
        <taxon>Tylenchomorpha</taxon>
        <taxon>Tylenchoidea</taxon>
        <taxon>Meloidogynidae</taxon>
        <taxon>Meloidogyninae</taxon>
        <taxon>Meloidogyne</taxon>
    </lineage>
</organism>
<accession>A0A8S9ZEB8</accession>
<keyword evidence="2" id="KW-1185">Reference proteome</keyword>
<evidence type="ECO:0000313" key="2">
    <source>
        <dbReference type="Proteomes" id="UP000605970"/>
    </source>
</evidence>
<proteinExistence type="predicted"/>
<comment type="caution">
    <text evidence="1">The sequence shown here is derived from an EMBL/GenBank/DDBJ whole genome shotgun (WGS) entry which is preliminary data.</text>
</comment>
<reference evidence="1" key="1">
    <citation type="journal article" date="2020" name="Ecol. Evol.">
        <title>Genome structure and content of the rice root-knot nematode (Meloidogyne graminicola).</title>
        <authorList>
            <person name="Phan N.T."/>
            <person name="Danchin E.G.J."/>
            <person name="Klopp C."/>
            <person name="Perfus-Barbeoch L."/>
            <person name="Kozlowski D.K."/>
            <person name="Koutsovoulos G.D."/>
            <person name="Lopez-Roques C."/>
            <person name="Bouchez O."/>
            <person name="Zahm M."/>
            <person name="Besnard G."/>
            <person name="Bellafiore S."/>
        </authorList>
    </citation>
    <scope>NUCLEOTIDE SEQUENCE</scope>
    <source>
        <strain evidence="1">VN-18</strain>
    </source>
</reference>
<evidence type="ECO:0000313" key="1">
    <source>
        <dbReference type="EMBL" id="KAF7630812.1"/>
    </source>
</evidence>
<name>A0A8S9ZEB8_9BILA</name>
<dbReference type="AlphaFoldDB" id="A0A8S9ZEB8"/>
<dbReference type="EMBL" id="JABEBT010000129">
    <property type="protein sequence ID" value="KAF7630812.1"/>
    <property type="molecule type" value="Genomic_DNA"/>
</dbReference>
<dbReference type="Proteomes" id="UP000605970">
    <property type="component" value="Unassembled WGS sequence"/>
</dbReference>